<dbReference type="InterPro" id="IPR004861">
    <property type="entry name" value="Siw14-like"/>
</dbReference>
<proteinExistence type="predicted"/>
<protein>
    <recommendedName>
        <fullName evidence="3">Protein-tyrosine phosphatase</fullName>
    </recommendedName>
</protein>
<organism evidence="1 2">
    <name type="scientific">Choiromyces venosus 120613-1</name>
    <dbReference type="NCBI Taxonomy" id="1336337"/>
    <lineage>
        <taxon>Eukaryota</taxon>
        <taxon>Fungi</taxon>
        <taxon>Dikarya</taxon>
        <taxon>Ascomycota</taxon>
        <taxon>Pezizomycotina</taxon>
        <taxon>Pezizomycetes</taxon>
        <taxon>Pezizales</taxon>
        <taxon>Tuberaceae</taxon>
        <taxon>Choiromyces</taxon>
    </lineage>
</organism>
<name>A0A3N4JYA4_9PEZI</name>
<dbReference type="PANTHER" id="PTHR31126:SF14">
    <property type="entry name" value="TYROSINE-PROTEIN PHOSPHATASE OCA6-RELATED"/>
    <property type="match status" value="1"/>
</dbReference>
<dbReference type="Proteomes" id="UP000276215">
    <property type="component" value="Unassembled WGS sequence"/>
</dbReference>
<evidence type="ECO:0000313" key="2">
    <source>
        <dbReference type="Proteomes" id="UP000276215"/>
    </source>
</evidence>
<sequence>MSTPPVKDDPLSVPPGVVIPPLRFSVVEDKLYRGSYPRPLNFEFLESLRLKTILSLTEDPLNEAAAGWCWSRGIDMVHICPEGGSKKEAPLRHPDAIKILQIILDNTRGPLYVHCLNGSEVTGLAMASLRKVQLWATPAIVSEMMRFSETHSSSFDLFLEEFVGPVTIPKTPTNWLWQGIAEETGFLPHISKVHIQYENNAHEHKSLARTEATDNTKV</sequence>
<dbReference type="EMBL" id="ML120369">
    <property type="protein sequence ID" value="RPB02218.1"/>
    <property type="molecule type" value="Genomic_DNA"/>
</dbReference>
<dbReference type="GO" id="GO:0016791">
    <property type="term" value="F:phosphatase activity"/>
    <property type="evidence" value="ECO:0007669"/>
    <property type="project" value="TreeGrafter"/>
</dbReference>
<evidence type="ECO:0008006" key="3">
    <source>
        <dbReference type="Google" id="ProtNLM"/>
    </source>
</evidence>
<keyword evidence="2" id="KW-1185">Reference proteome</keyword>
<dbReference type="OrthoDB" id="6375174at2759"/>
<dbReference type="STRING" id="1336337.A0A3N4JYA4"/>
<dbReference type="InterPro" id="IPR029021">
    <property type="entry name" value="Prot-tyrosine_phosphatase-like"/>
</dbReference>
<dbReference type="PANTHER" id="PTHR31126">
    <property type="entry name" value="TYROSINE-PROTEIN PHOSPHATASE"/>
    <property type="match status" value="1"/>
</dbReference>
<accession>A0A3N4JYA4</accession>
<dbReference type="AlphaFoldDB" id="A0A3N4JYA4"/>
<reference evidence="1 2" key="1">
    <citation type="journal article" date="2018" name="Nat. Ecol. Evol.">
        <title>Pezizomycetes genomes reveal the molecular basis of ectomycorrhizal truffle lifestyle.</title>
        <authorList>
            <person name="Murat C."/>
            <person name="Payen T."/>
            <person name="Noel B."/>
            <person name="Kuo A."/>
            <person name="Morin E."/>
            <person name="Chen J."/>
            <person name="Kohler A."/>
            <person name="Krizsan K."/>
            <person name="Balestrini R."/>
            <person name="Da Silva C."/>
            <person name="Montanini B."/>
            <person name="Hainaut M."/>
            <person name="Levati E."/>
            <person name="Barry K.W."/>
            <person name="Belfiori B."/>
            <person name="Cichocki N."/>
            <person name="Clum A."/>
            <person name="Dockter R.B."/>
            <person name="Fauchery L."/>
            <person name="Guy J."/>
            <person name="Iotti M."/>
            <person name="Le Tacon F."/>
            <person name="Lindquist E.A."/>
            <person name="Lipzen A."/>
            <person name="Malagnac F."/>
            <person name="Mello A."/>
            <person name="Molinier V."/>
            <person name="Miyauchi S."/>
            <person name="Poulain J."/>
            <person name="Riccioni C."/>
            <person name="Rubini A."/>
            <person name="Sitrit Y."/>
            <person name="Splivallo R."/>
            <person name="Traeger S."/>
            <person name="Wang M."/>
            <person name="Zifcakova L."/>
            <person name="Wipf D."/>
            <person name="Zambonelli A."/>
            <person name="Paolocci F."/>
            <person name="Nowrousian M."/>
            <person name="Ottonello S."/>
            <person name="Baldrian P."/>
            <person name="Spatafora J.W."/>
            <person name="Henrissat B."/>
            <person name="Nagy L.G."/>
            <person name="Aury J.M."/>
            <person name="Wincker P."/>
            <person name="Grigoriev I.V."/>
            <person name="Bonfante P."/>
            <person name="Martin F.M."/>
        </authorList>
    </citation>
    <scope>NUCLEOTIDE SEQUENCE [LARGE SCALE GENOMIC DNA]</scope>
    <source>
        <strain evidence="1 2">120613-1</strain>
    </source>
</reference>
<gene>
    <name evidence="1" type="ORF">L873DRAFT_1763082</name>
</gene>
<dbReference type="Pfam" id="PF03162">
    <property type="entry name" value="Y_phosphatase2"/>
    <property type="match status" value="1"/>
</dbReference>
<dbReference type="Gene3D" id="3.90.190.10">
    <property type="entry name" value="Protein tyrosine phosphatase superfamily"/>
    <property type="match status" value="1"/>
</dbReference>
<evidence type="ECO:0000313" key="1">
    <source>
        <dbReference type="EMBL" id="RPB02218.1"/>
    </source>
</evidence>
<dbReference type="SUPFAM" id="SSF52799">
    <property type="entry name" value="(Phosphotyrosine protein) phosphatases II"/>
    <property type="match status" value="1"/>
</dbReference>